<dbReference type="NCBIfam" id="NF033547">
    <property type="entry name" value="transpos_IS1595"/>
    <property type="match status" value="1"/>
</dbReference>
<sequence length="308" mass="35439">MFKNLHELIATMPDDATCRKYLADCRWQDGKAICPYCGYGKCYNIEGGKRYKCGSSACYKKFSVTVGTIFEASNIPLNKWFMACYLVTAHKKGISSYQLAKDIGVSQKASWFMIHRLREMMRDKEPVELNNICEVDETYIGGKMKNKHKSIRNKAHVENRSHTENKTGVMGLLERENKVVFKVIDSSKETLKGMVRKHINKKATVITDSLISYKGLDKEYTAHEVVNHLQEEFVRGQFHTNSVEGAFGLLKRGIIGIYHQVSIKHLERYCDEFAFRYNSRKIKDADRFKMSLGLIEGRLDYKTLTGKK</sequence>
<dbReference type="EMBL" id="JADWYR010000001">
    <property type="protein sequence ID" value="MBG9374654.1"/>
    <property type="molecule type" value="Genomic_DNA"/>
</dbReference>
<reference evidence="2" key="1">
    <citation type="submission" date="2020-11" db="EMBL/GenBank/DDBJ databases">
        <title>Bacterial whole genome sequence for Panacibacter sp. DH6.</title>
        <authorList>
            <person name="Le V."/>
            <person name="Ko S."/>
            <person name="Ahn C.-Y."/>
            <person name="Oh H.-M."/>
        </authorList>
    </citation>
    <scope>NUCLEOTIDE SEQUENCE</scope>
    <source>
        <strain evidence="2">DH6</strain>
    </source>
</reference>
<evidence type="ECO:0000313" key="2">
    <source>
        <dbReference type="EMBL" id="MBG9374654.1"/>
    </source>
</evidence>
<gene>
    <name evidence="2" type="ORF">I5907_00280</name>
</gene>
<dbReference type="PANTHER" id="PTHR47163">
    <property type="entry name" value="DDE_TNP_IS1595 DOMAIN-CONTAINING PROTEIN"/>
    <property type="match status" value="1"/>
</dbReference>
<dbReference type="AlphaFoldDB" id="A0A931GWX3"/>
<comment type="caution">
    <text evidence="2">The sequence shown here is derived from an EMBL/GenBank/DDBJ whole genome shotgun (WGS) entry which is preliminary data.</text>
</comment>
<evidence type="ECO:0000259" key="1">
    <source>
        <dbReference type="SMART" id="SM01126"/>
    </source>
</evidence>
<keyword evidence="3" id="KW-1185">Reference proteome</keyword>
<proteinExistence type="predicted"/>
<organism evidence="2 3">
    <name type="scientific">Panacibacter microcysteis</name>
    <dbReference type="NCBI Taxonomy" id="2793269"/>
    <lineage>
        <taxon>Bacteria</taxon>
        <taxon>Pseudomonadati</taxon>
        <taxon>Bacteroidota</taxon>
        <taxon>Chitinophagia</taxon>
        <taxon>Chitinophagales</taxon>
        <taxon>Chitinophagaceae</taxon>
        <taxon>Panacibacter</taxon>
    </lineage>
</organism>
<dbReference type="Pfam" id="PF12760">
    <property type="entry name" value="Zn_ribbon_IS1595"/>
    <property type="match status" value="1"/>
</dbReference>
<dbReference type="SMART" id="SM01126">
    <property type="entry name" value="DDE_Tnp_IS1595"/>
    <property type="match status" value="1"/>
</dbReference>
<protein>
    <submittedName>
        <fullName evidence="2">IS1595 family transposase</fullName>
    </submittedName>
</protein>
<name>A0A931GWX3_9BACT</name>
<evidence type="ECO:0000313" key="3">
    <source>
        <dbReference type="Proteomes" id="UP000628448"/>
    </source>
</evidence>
<dbReference type="RefSeq" id="WP_196988753.1">
    <property type="nucleotide sequence ID" value="NZ_JADWYR010000001.1"/>
</dbReference>
<dbReference type="InterPro" id="IPR024442">
    <property type="entry name" value="Transposase_Zn_ribbon"/>
</dbReference>
<dbReference type="InterPro" id="IPR024445">
    <property type="entry name" value="Tnp_ISXO2-like"/>
</dbReference>
<feature type="domain" description="ISXO2-like transposase" evidence="1">
    <location>
        <begin position="128"/>
        <end position="278"/>
    </location>
</feature>
<dbReference type="PANTHER" id="PTHR47163:SF2">
    <property type="entry name" value="SI:DKEY-17M8.2"/>
    <property type="match status" value="1"/>
</dbReference>
<dbReference type="Proteomes" id="UP000628448">
    <property type="component" value="Unassembled WGS sequence"/>
</dbReference>
<dbReference type="Pfam" id="PF12762">
    <property type="entry name" value="DDE_Tnp_IS1595"/>
    <property type="match status" value="1"/>
</dbReference>
<dbReference type="InterPro" id="IPR053164">
    <property type="entry name" value="IS1016-like_transposase"/>
</dbReference>
<accession>A0A931GWX3</accession>